<dbReference type="OrthoDB" id="2416161at2759"/>
<reference evidence="1" key="1">
    <citation type="submission" date="2021-06" db="EMBL/GenBank/DDBJ databases">
        <authorList>
            <person name="Kallberg Y."/>
            <person name="Tangrot J."/>
            <person name="Rosling A."/>
        </authorList>
    </citation>
    <scope>NUCLEOTIDE SEQUENCE</scope>
    <source>
        <strain evidence="1">FL966</strain>
    </source>
</reference>
<gene>
    <name evidence="1" type="ORF">CPELLU_LOCUS21711</name>
</gene>
<dbReference type="Proteomes" id="UP000789759">
    <property type="component" value="Unassembled WGS sequence"/>
</dbReference>
<accession>A0A9N9KKA6</accession>
<proteinExistence type="predicted"/>
<sequence length="72" mass="8100">LQEPQSASDLTLPPSLCNTLSASFWIMDGTFKTVLYIFCQLYTIHAPVGSESNSRILPLVYALMTHKSEEMY</sequence>
<keyword evidence="2" id="KW-1185">Reference proteome</keyword>
<evidence type="ECO:0000313" key="2">
    <source>
        <dbReference type="Proteomes" id="UP000789759"/>
    </source>
</evidence>
<feature type="non-terminal residue" evidence="1">
    <location>
        <position position="1"/>
    </location>
</feature>
<organism evidence="1 2">
    <name type="scientific">Cetraspora pellucida</name>
    <dbReference type="NCBI Taxonomy" id="1433469"/>
    <lineage>
        <taxon>Eukaryota</taxon>
        <taxon>Fungi</taxon>
        <taxon>Fungi incertae sedis</taxon>
        <taxon>Mucoromycota</taxon>
        <taxon>Glomeromycotina</taxon>
        <taxon>Glomeromycetes</taxon>
        <taxon>Diversisporales</taxon>
        <taxon>Gigasporaceae</taxon>
        <taxon>Cetraspora</taxon>
    </lineage>
</organism>
<protein>
    <submittedName>
        <fullName evidence="1">587_t:CDS:1</fullName>
    </submittedName>
</protein>
<feature type="non-terminal residue" evidence="1">
    <location>
        <position position="72"/>
    </location>
</feature>
<dbReference type="EMBL" id="CAJVQA010084112">
    <property type="protein sequence ID" value="CAG8838419.1"/>
    <property type="molecule type" value="Genomic_DNA"/>
</dbReference>
<dbReference type="AlphaFoldDB" id="A0A9N9KKA6"/>
<name>A0A9N9KKA6_9GLOM</name>
<evidence type="ECO:0000313" key="1">
    <source>
        <dbReference type="EMBL" id="CAG8838419.1"/>
    </source>
</evidence>
<comment type="caution">
    <text evidence="1">The sequence shown here is derived from an EMBL/GenBank/DDBJ whole genome shotgun (WGS) entry which is preliminary data.</text>
</comment>